<evidence type="ECO:0000256" key="2">
    <source>
        <dbReference type="ARBA" id="ARBA00005384"/>
    </source>
</evidence>
<evidence type="ECO:0000259" key="8">
    <source>
        <dbReference type="PROSITE" id="PS50949"/>
    </source>
</evidence>
<keyword evidence="3 9" id="KW-0808">Transferase</keyword>
<dbReference type="Gene3D" id="1.10.10.10">
    <property type="entry name" value="Winged helix-like DNA-binding domain superfamily/Winged helix DNA-binding domain"/>
    <property type="match status" value="1"/>
</dbReference>
<dbReference type="RefSeq" id="WP_315950297.1">
    <property type="nucleotide sequence ID" value="NZ_JAWCUD010000001.1"/>
</dbReference>
<dbReference type="Proteomes" id="UP001260980">
    <property type="component" value="Unassembled WGS sequence"/>
</dbReference>
<comment type="caution">
    <text evidence="9">The sequence shown here is derived from an EMBL/GenBank/DDBJ whole genome shotgun (WGS) entry which is preliminary data.</text>
</comment>
<keyword evidence="10" id="KW-1185">Reference proteome</keyword>
<dbReference type="Pfam" id="PF00155">
    <property type="entry name" value="Aminotran_1_2"/>
    <property type="match status" value="1"/>
</dbReference>
<dbReference type="InterPro" id="IPR051446">
    <property type="entry name" value="HTH_trans_reg/aminotransferase"/>
</dbReference>
<dbReference type="PANTHER" id="PTHR46577">
    <property type="entry name" value="HTH-TYPE TRANSCRIPTIONAL REGULATORY PROTEIN GABR"/>
    <property type="match status" value="1"/>
</dbReference>
<protein>
    <submittedName>
        <fullName evidence="9">PLP-dependent aminotransferase family protein</fullName>
    </submittedName>
</protein>
<keyword evidence="6" id="KW-0238">DNA-binding</keyword>
<keyword evidence="7" id="KW-0804">Transcription</keyword>
<dbReference type="SUPFAM" id="SSF53383">
    <property type="entry name" value="PLP-dependent transferases"/>
    <property type="match status" value="1"/>
</dbReference>
<dbReference type="SUPFAM" id="SSF46785">
    <property type="entry name" value="Winged helix' DNA-binding domain"/>
    <property type="match status" value="1"/>
</dbReference>
<evidence type="ECO:0000313" key="9">
    <source>
        <dbReference type="EMBL" id="MDU0200814.1"/>
    </source>
</evidence>
<dbReference type="InterPro" id="IPR015421">
    <property type="entry name" value="PyrdxlP-dep_Trfase_major"/>
</dbReference>
<dbReference type="Gene3D" id="3.40.640.10">
    <property type="entry name" value="Type I PLP-dependent aspartate aminotransferase-like (Major domain)"/>
    <property type="match status" value="1"/>
</dbReference>
<evidence type="ECO:0000256" key="6">
    <source>
        <dbReference type="ARBA" id="ARBA00023125"/>
    </source>
</evidence>
<evidence type="ECO:0000256" key="3">
    <source>
        <dbReference type="ARBA" id="ARBA00022576"/>
    </source>
</evidence>
<dbReference type="EMBL" id="JAWCUD010000001">
    <property type="protein sequence ID" value="MDU0200814.1"/>
    <property type="molecule type" value="Genomic_DNA"/>
</dbReference>
<sequence length="451" mass="51931">MYIYLKLMNELEELIRKEPYKDGQKLPSIRMLSEQYKCSKSTIIKALDELERRHLIYAMPKSGYYVVKGMNAAQSEASPILNFSAAAPDPNVFPYLDFQHCINKAIDTYQKDLFVYGTAKGMSSLIEIVRKQLMGYQVFTEERNIFVVSGVQQALSLLAAMPFPNGKQKILIEQPSYHLFIENLETRRMPVIGIERSYAGIDFDRLEKIFQTEDIKFFYTMPRFHNPLGCSYTSKEKKRLAKLAAKYDVYIVEDDYLADFEQDSKADPIFAQDDSSHVIYLKSYSKIIFPGLRIGIAVIPVQLAETFRLYKKHDDIDSSMLSQAALEIYLRSGMFDRHLAKIRSRYAARAKLLDAALKKEAARSGGAFTYEHSNYPFIHTHIMLHETISAEKLIAKLKRSSILLESMDRNYLNNFERENIVKLNATNVNEDEIERGIERISAIIAESIQLH</sequence>
<evidence type="ECO:0000313" key="10">
    <source>
        <dbReference type="Proteomes" id="UP001260980"/>
    </source>
</evidence>
<dbReference type="InterPro" id="IPR036388">
    <property type="entry name" value="WH-like_DNA-bd_sf"/>
</dbReference>
<evidence type="ECO:0000256" key="4">
    <source>
        <dbReference type="ARBA" id="ARBA00022898"/>
    </source>
</evidence>
<reference evidence="9 10" key="1">
    <citation type="submission" date="2023-10" db="EMBL/GenBank/DDBJ databases">
        <title>Paenibacillus strain PFR10 Genome sequencing and assembly.</title>
        <authorList>
            <person name="Kim I."/>
        </authorList>
    </citation>
    <scope>NUCLEOTIDE SEQUENCE [LARGE SCALE GENOMIC DNA]</scope>
    <source>
        <strain evidence="9 10">PFR10</strain>
    </source>
</reference>
<feature type="domain" description="HTH gntR-type" evidence="8">
    <location>
        <begin position="1"/>
        <end position="69"/>
    </location>
</feature>
<dbReference type="Pfam" id="PF00392">
    <property type="entry name" value="GntR"/>
    <property type="match status" value="1"/>
</dbReference>
<dbReference type="CDD" id="cd07377">
    <property type="entry name" value="WHTH_GntR"/>
    <property type="match status" value="1"/>
</dbReference>
<accession>A0ABU3R9S9</accession>
<evidence type="ECO:0000256" key="7">
    <source>
        <dbReference type="ARBA" id="ARBA00023163"/>
    </source>
</evidence>
<dbReference type="InterPro" id="IPR036390">
    <property type="entry name" value="WH_DNA-bd_sf"/>
</dbReference>
<dbReference type="InterPro" id="IPR000524">
    <property type="entry name" value="Tscrpt_reg_HTH_GntR"/>
</dbReference>
<proteinExistence type="inferred from homology"/>
<dbReference type="CDD" id="cd00609">
    <property type="entry name" value="AAT_like"/>
    <property type="match status" value="1"/>
</dbReference>
<name>A0ABU3R9S9_9BACL</name>
<dbReference type="GO" id="GO:0008483">
    <property type="term" value="F:transaminase activity"/>
    <property type="evidence" value="ECO:0007669"/>
    <property type="project" value="UniProtKB-KW"/>
</dbReference>
<evidence type="ECO:0000256" key="1">
    <source>
        <dbReference type="ARBA" id="ARBA00001933"/>
    </source>
</evidence>
<dbReference type="InterPro" id="IPR015424">
    <property type="entry name" value="PyrdxlP-dep_Trfase"/>
</dbReference>
<dbReference type="SMART" id="SM00345">
    <property type="entry name" value="HTH_GNTR"/>
    <property type="match status" value="1"/>
</dbReference>
<keyword evidence="3 9" id="KW-0032">Aminotransferase</keyword>
<dbReference type="PROSITE" id="PS50949">
    <property type="entry name" value="HTH_GNTR"/>
    <property type="match status" value="1"/>
</dbReference>
<evidence type="ECO:0000256" key="5">
    <source>
        <dbReference type="ARBA" id="ARBA00023015"/>
    </source>
</evidence>
<organism evidence="9 10">
    <name type="scientific">Paenibacillus violae</name>
    <dbReference type="NCBI Taxonomy" id="3077234"/>
    <lineage>
        <taxon>Bacteria</taxon>
        <taxon>Bacillati</taxon>
        <taxon>Bacillota</taxon>
        <taxon>Bacilli</taxon>
        <taxon>Bacillales</taxon>
        <taxon>Paenibacillaceae</taxon>
        <taxon>Paenibacillus</taxon>
    </lineage>
</organism>
<dbReference type="PANTHER" id="PTHR46577:SF1">
    <property type="entry name" value="HTH-TYPE TRANSCRIPTIONAL REGULATORY PROTEIN GABR"/>
    <property type="match status" value="1"/>
</dbReference>
<keyword evidence="4" id="KW-0663">Pyridoxal phosphate</keyword>
<gene>
    <name evidence="9" type="ORF">RQP52_06900</name>
</gene>
<dbReference type="InterPro" id="IPR004839">
    <property type="entry name" value="Aminotransferase_I/II_large"/>
</dbReference>
<keyword evidence="5" id="KW-0805">Transcription regulation</keyword>
<comment type="similarity">
    <text evidence="2">In the C-terminal section; belongs to the class-I pyridoxal-phosphate-dependent aminotransferase family.</text>
</comment>
<comment type="cofactor">
    <cofactor evidence="1">
        <name>pyridoxal 5'-phosphate</name>
        <dbReference type="ChEBI" id="CHEBI:597326"/>
    </cofactor>
</comment>